<evidence type="ECO:0000313" key="3">
    <source>
        <dbReference type="Proteomes" id="UP000017837"/>
    </source>
</evidence>
<dbReference type="PATRIC" id="fig|1121022.4.peg.2791"/>
<organism evidence="2 3">
    <name type="scientific">Asticcacaulis benevestitus DSM 16100 = ATCC BAA-896</name>
    <dbReference type="NCBI Taxonomy" id="1121022"/>
    <lineage>
        <taxon>Bacteria</taxon>
        <taxon>Pseudomonadati</taxon>
        <taxon>Pseudomonadota</taxon>
        <taxon>Alphaproteobacteria</taxon>
        <taxon>Caulobacterales</taxon>
        <taxon>Caulobacteraceae</taxon>
        <taxon>Asticcacaulis</taxon>
    </lineage>
</organism>
<feature type="transmembrane region" description="Helical" evidence="1">
    <location>
        <begin position="12"/>
        <end position="35"/>
    </location>
</feature>
<dbReference type="RefSeq" id="WP_023447354.1">
    <property type="nucleotide sequence ID" value="NZ_AQWM01000021.1"/>
</dbReference>
<dbReference type="EMBL" id="AWGB01000029">
    <property type="protein sequence ID" value="ESQ89432.1"/>
    <property type="molecule type" value="Genomic_DNA"/>
</dbReference>
<reference evidence="2 3" key="1">
    <citation type="journal article" date="2014" name="Nature">
        <title>Sequential evolution of bacterial morphology by co-option of a developmental regulator.</title>
        <authorList>
            <person name="Jiang C."/>
            <person name="Brown P.J."/>
            <person name="Ducret A."/>
            <person name="Brun Y.V."/>
        </authorList>
    </citation>
    <scope>NUCLEOTIDE SEQUENCE [LARGE SCALE GENOMIC DNA]</scope>
    <source>
        <strain evidence="2 3">DSM 16100</strain>
    </source>
</reference>
<gene>
    <name evidence="2" type="ORF">ABENE_13720</name>
</gene>
<comment type="caution">
    <text evidence="2">The sequence shown here is derived from an EMBL/GenBank/DDBJ whole genome shotgun (WGS) entry which is preliminary data.</text>
</comment>
<keyword evidence="3" id="KW-1185">Reference proteome</keyword>
<keyword evidence="1" id="KW-1133">Transmembrane helix</keyword>
<keyword evidence="1" id="KW-0812">Transmembrane</keyword>
<feature type="transmembrane region" description="Helical" evidence="1">
    <location>
        <begin position="55"/>
        <end position="79"/>
    </location>
</feature>
<accession>V4P643</accession>
<dbReference type="AlphaFoldDB" id="V4P643"/>
<sequence length="96" mass="10333">MKSTKNTFRKIIRWFAGLFLIIGAINGLLVVFQLSVPIGLAATFLLAACLMRGKLIGTALAGALIEVIVGLVAALAGVVRAMCVQRFFVWNLVKSR</sequence>
<dbReference type="STRING" id="1121022.GCA_000376105_03260"/>
<keyword evidence="1" id="KW-0472">Membrane</keyword>
<protein>
    <submittedName>
        <fullName evidence="2">Uncharacterized protein</fullName>
    </submittedName>
</protein>
<name>V4P643_9CAUL</name>
<evidence type="ECO:0000313" key="2">
    <source>
        <dbReference type="EMBL" id="ESQ89432.1"/>
    </source>
</evidence>
<evidence type="ECO:0000256" key="1">
    <source>
        <dbReference type="SAM" id="Phobius"/>
    </source>
</evidence>
<dbReference type="Proteomes" id="UP000017837">
    <property type="component" value="Unassembled WGS sequence"/>
</dbReference>
<proteinExistence type="predicted"/>